<protein>
    <recommendedName>
        <fullName evidence="2">EGF-like domain-containing protein</fullName>
    </recommendedName>
</protein>
<accession>A0ABD0WB82</accession>
<keyword evidence="4" id="KW-1185">Reference proteome</keyword>
<sequence length="233" mass="25201">MKAGCHQQQNVEAVLFIINVCLFGGYQLTELQVCHVCNGTVQNGTAIGQLCSASAGLLDGRCCLGRRENPSDADYVLGLDLSNCSLNYVDRLQEAATATMIDLSLNPLVSLDNLLFEGFIQLRHLILPAHLVCPGGNASWDKVEVKGESLYCEGQKDICNQTGHLSLTCPENSLCDPDGPGLYECNCVGDFHGYKCRRAGQFPIIQVLGPLGASTVLVSILLWVTQRRKVKSA</sequence>
<dbReference type="PANTHER" id="PTHR15926">
    <property type="entry name" value="ALL-TRANS RETINOIC ACID-INDUCED DIFFERENTIATION FACTOR"/>
    <property type="match status" value="1"/>
</dbReference>
<evidence type="ECO:0000313" key="3">
    <source>
        <dbReference type="EMBL" id="KAL0967088.1"/>
    </source>
</evidence>
<dbReference type="PROSITE" id="PS00022">
    <property type="entry name" value="EGF_1"/>
    <property type="match status" value="1"/>
</dbReference>
<organism evidence="3 4">
    <name type="scientific">Umbra pygmaea</name>
    <name type="common">Eastern mudminnow</name>
    <dbReference type="NCBI Taxonomy" id="75934"/>
    <lineage>
        <taxon>Eukaryota</taxon>
        <taxon>Metazoa</taxon>
        <taxon>Chordata</taxon>
        <taxon>Craniata</taxon>
        <taxon>Vertebrata</taxon>
        <taxon>Euteleostomi</taxon>
        <taxon>Actinopterygii</taxon>
        <taxon>Neopterygii</taxon>
        <taxon>Teleostei</taxon>
        <taxon>Protacanthopterygii</taxon>
        <taxon>Esociformes</taxon>
        <taxon>Umbridae</taxon>
        <taxon>Umbra</taxon>
    </lineage>
</organism>
<name>A0ABD0WB82_UMBPY</name>
<keyword evidence="1" id="KW-0812">Transmembrane</keyword>
<keyword evidence="1" id="KW-0472">Membrane</keyword>
<proteinExistence type="predicted"/>
<keyword evidence="1" id="KW-1133">Transmembrane helix</keyword>
<dbReference type="AlphaFoldDB" id="A0ABD0WB82"/>
<evidence type="ECO:0000313" key="4">
    <source>
        <dbReference type="Proteomes" id="UP001557470"/>
    </source>
</evidence>
<evidence type="ECO:0000259" key="2">
    <source>
        <dbReference type="PROSITE" id="PS00022"/>
    </source>
</evidence>
<reference evidence="3 4" key="1">
    <citation type="submission" date="2024-06" db="EMBL/GenBank/DDBJ databases">
        <authorList>
            <person name="Pan Q."/>
            <person name="Wen M."/>
            <person name="Jouanno E."/>
            <person name="Zahm M."/>
            <person name="Klopp C."/>
            <person name="Cabau C."/>
            <person name="Louis A."/>
            <person name="Berthelot C."/>
            <person name="Parey E."/>
            <person name="Roest Crollius H."/>
            <person name="Montfort J."/>
            <person name="Robinson-Rechavi M."/>
            <person name="Bouchez O."/>
            <person name="Lampietro C."/>
            <person name="Lopez Roques C."/>
            <person name="Donnadieu C."/>
            <person name="Postlethwait J."/>
            <person name="Bobe J."/>
            <person name="Verreycken H."/>
            <person name="Guiguen Y."/>
        </authorList>
    </citation>
    <scope>NUCLEOTIDE SEQUENCE [LARGE SCALE GENOMIC DNA]</scope>
    <source>
        <strain evidence="3">Up_M1</strain>
        <tissue evidence="3">Testis</tissue>
    </source>
</reference>
<feature type="transmembrane region" description="Helical" evidence="1">
    <location>
        <begin position="204"/>
        <end position="224"/>
    </location>
</feature>
<comment type="caution">
    <text evidence="3">The sequence shown here is derived from an EMBL/GenBank/DDBJ whole genome shotgun (WGS) entry which is preliminary data.</text>
</comment>
<dbReference type="InterPro" id="IPR042350">
    <property type="entry name" value="ATRAID"/>
</dbReference>
<dbReference type="Proteomes" id="UP001557470">
    <property type="component" value="Unassembled WGS sequence"/>
</dbReference>
<dbReference type="InterPro" id="IPR000742">
    <property type="entry name" value="EGF"/>
</dbReference>
<evidence type="ECO:0000256" key="1">
    <source>
        <dbReference type="SAM" id="Phobius"/>
    </source>
</evidence>
<dbReference type="EMBL" id="JAGEUA010000008">
    <property type="protein sequence ID" value="KAL0967088.1"/>
    <property type="molecule type" value="Genomic_DNA"/>
</dbReference>
<dbReference type="PANTHER" id="PTHR15926:SF1">
    <property type="entry name" value="ALL-TRANS RETINOIC ACID-INDUCED DIFFERENTIATION FACTOR"/>
    <property type="match status" value="1"/>
</dbReference>
<gene>
    <name evidence="3" type="ORF">UPYG_G00247670</name>
</gene>
<feature type="domain" description="EGF-like" evidence="2">
    <location>
        <begin position="185"/>
        <end position="196"/>
    </location>
</feature>